<keyword evidence="2" id="KW-1185">Reference proteome</keyword>
<comment type="caution">
    <text evidence="1">The sequence shown here is derived from an EMBL/GenBank/DDBJ whole genome shotgun (WGS) entry which is preliminary data.</text>
</comment>
<sequence>MDPEAMQEQTQTETRTGEIILLDEEFDIIEEFPPLDDFVFLSRLGLASDARDLFNKDLRSQLDDHFPVLAEFADMLLEDEKYDELSQFLERETSKVDGSFTEDELEQLSLMKAFSDAEMEEISSLEMSNSDDEARPVSREKLLHAFALARSWHIKKRTVVQDGDMDEVEQQQQQQQ</sequence>
<dbReference type="EMBL" id="JAQHRD010000004">
    <property type="protein sequence ID" value="KAJ6441545.1"/>
    <property type="molecule type" value="Genomic_DNA"/>
</dbReference>
<reference evidence="1" key="1">
    <citation type="submission" date="2023-01" db="EMBL/GenBank/DDBJ databases">
        <title>The growth and conidiation of Purpureocillium lavendulum are regulated by nitrogen source and histone H3K14 acetylation.</title>
        <authorList>
            <person name="Tang P."/>
            <person name="Han J."/>
            <person name="Zhang C."/>
            <person name="Tang P."/>
            <person name="Qi F."/>
            <person name="Zhang K."/>
            <person name="Liang L."/>
        </authorList>
    </citation>
    <scope>NUCLEOTIDE SEQUENCE</scope>
    <source>
        <strain evidence="1">YMF1.00683</strain>
    </source>
</reference>
<evidence type="ECO:0000313" key="1">
    <source>
        <dbReference type="EMBL" id="KAJ6441545.1"/>
    </source>
</evidence>
<dbReference type="AlphaFoldDB" id="A0AB34FRN3"/>
<organism evidence="1 2">
    <name type="scientific">Purpureocillium lavendulum</name>
    <dbReference type="NCBI Taxonomy" id="1247861"/>
    <lineage>
        <taxon>Eukaryota</taxon>
        <taxon>Fungi</taxon>
        <taxon>Dikarya</taxon>
        <taxon>Ascomycota</taxon>
        <taxon>Pezizomycotina</taxon>
        <taxon>Sordariomycetes</taxon>
        <taxon>Hypocreomycetidae</taxon>
        <taxon>Hypocreales</taxon>
        <taxon>Ophiocordycipitaceae</taxon>
        <taxon>Purpureocillium</taxon>
    </lineage>
</organism>
<dbReference type="Proteomes" id="UP001163105">
    <property type="component" value="Unassembled WGS sequence"/>
</dbReference>
<proteinExistence type="predicted"/>
<name>A0AB34FRN3_9HYPO</name>
<gene>
    <name evidence="1" type="ORF">O9K51_05096</name>
</gene>
<protein>
    <submittedName>
        <fullName evidence="1">KR domain-containing protein</fullName>
    </submittedName>
</protein>
<evidence type="ECO:0000313" key="2">
    <source>
        <dbReference type="Proteomes" id="UP001163105"/>
    </source>
</evidence>
<accession>A0AB34FRN3</accession>